<sequence>FDQKLSEEDIEKYAEKCKDLKSGLDNSNKIPSVLCGKILRNLYSVLNKDDNNVNNCRNFNIWLASIKKKYKYISDEIQSHFNKTEFNGKKLYQLHSCSFDWLYNEHEIDDIIKLYNFNEHIKSIKEKISSIINEKYSAFCKYVYDCIKIYKRLNTTYCKENENNPSSTLCHELKKFPLHYRTYILELDELKDKNFPSLESYTSDNEIDCLSEDDISRIHSSLLKKYRRVGSNTQTMDGRTVEHHAAGSTNKVIALKNMNETIHYHFF</sequence>
<dbReference type="EMBL" id="KQ234209">
    <property type="protein sequence ID" value="KMZ82116.1"/>
    <property type="molecule type" value="Genomic_DNA"/>
</dbReference>
<organism evidence="1 2">
    <name type="scientific">Plasmodium vivax India VII</name>
    <dbReference type="NCBI Taxonomy" id="1077284"/>
    <lineage>
        <taxon>Eukaryota</taxon>
        <taxon>Sar</taxon>
        <taxon>Alveolata</taxon>
        <taxon>Apicomplexa</taxon>
        <taxon>Aconoidasida</taxon>
        <taxon>Haemosporida</taxon>
        <taxon>Plasmodiidae</taxon>
        <taxon>Plasmodium</taxon>
        <taxon>Plasmodium (Plasmodium)</taxon>
    </lineage>
</organism>
<dbReference type="AlphaFoldDB" id="A0A0J9SHP4"/>
<gene>
    <name evidence="1" type="ORF">PVIIG_05004</name>
</gene>
<accession>A0A0J9SHP4</accession>
<feature type="non-terminal residue" evidence="1">
    <location>
        <position position="1"/>
    </location>
</feature>
<evidence type="ECO:0000313" key="2">
    <source>
        <dbReference type="Proteomes" id="UP000053562"/>
    </source>
</evidence>
<dbReference type="InterPro" id="IPR008780">
    <property type="entry name" value="Plasmodium_Vir"/>
</dbReference>
<evidence type="ECO:0000313" key="1">
    <source>
        <dbReference type="EMBL" id="KMZ82116.1"/>
    </source>
</evidence>
<feature type="non-terminal residue" evidence="1">
    <location>
        <position position="267"/>
    </location>
</feature>
<proteinExistence type="predicted"/>
<protein>
    <submittedName>
        <fullName evidence="1">Uncharacterized protein</fullName>
    </submittedName>
</protein>
<reference evidence="1 2" key="1">
    <citation type="submission" date="2011-08" db="EMBL/GenBank/DDBJ databases">
        <title>The Genome Sequence of Plasmodium vivax India VII.</title>
        <authorList>
            <consortium name="The Broad Institute Genome Sequencing Platform"/>
            <consortium name="The Broad Institute Genome Sequencing Center for Infectious Disease"/>
            <person name="Neafsey D."/>
            <person name="Carlton J."/>
            <person name="Barnwell J."/>
            <person name="Collins W."/>
            <person name="Escalante A."/>
            <person name="Mullikin J."/>
            <person name="Saul A."/>
            <person name="Guigo R."/>
            <person name="Camara F."/>
            <person name="Young S.K."/>
            <person name="Zeng Q."/>
            <person name="Gargeya S."/>
            <person name="Fitzgerald M."/>
            <person name="Haas B."/>
            <person name="Abouelleil A."/>
            <person name="Alvarado L."/>
            <person name="Arachchi H.M."/>
            <person name="Berlin A."/>
            <person name="Brown A."/>
            <person name="Chapman S.B."/>
            <person name="Chen Z."/>
            <person name="Dunbar C."/>
            <person name="Freedman E."/>
            <person name="Gearin G."/>
            <person name="Gellesch M."/>
            <person name="Goldberg J."/>
            <person name="Griggs A."/>
            <person name="Gujja S."/>
            <person name="Heiman D."/>
            <person name="Howarth C."/>
            <person name="Larson L."/>
            <person name="Lui A."/>
            <person name="MacDonald P.J.P."/>
            <person name="Montmayeur A."/>
            <person name="Murphy C."/>
            <person name="Neiman D."/>
            <person name="Pearson M."/>
            <person name="Priest M."/>
            <person name="Roberts A."/>
            <person name="Saif S."/>
            <person name="Shea T."/>
            <person name="Shenoy N."/>
            <person name="Sisk P."/>
            <person name="Stolte C."/>
            <person name="Sykes S."/>
            <person name="Wortman J."/>
            <person name="Nusbaum C."/>
            <person name="Birren B."/>
        </authorList>
    </citation>
    <scope>NUCLEOTIDE SEQUENCE [LARGE SCALE GENOMIC DNA]</scope>
    <source>
        <strain evidence="1 2">India VII</strain>
    </source>
</reference>
<dbReference type="Proteomes" id="UP000053562">
    <property type="component" value="Unassembled WGS sequence"/>
</dbReference>
<dbReference type="Pfam" id="PF05795">
    <property type="entry name" value="Plasmodium_Vir"/>
    <property type="match status" value="1"/>
</dbReference>
<name>A0A0J9SHP4_PLAVI</name>